<dbReference type="OrthoDB" id="611536at2759"/>
<dbReference type="PANTHER" id="PTHR47186:SF50">
    <property type="entry name" value="FBD DOMAIN-CONTAINING PROTEIN"/>
    <property type="match status" value="1"/>
</dbReference>
<reference evidence="4" key="1">
    <citation type="journal article" date="2017" name="Front. Plant Sci.">
        <title>Climate Clever Clovers: New Paradigm to Reduce the Environmental Footprint of Ruminants by Breeding Low Methanogenic Forages Utilizing Haplotype Variation.</title>
        <authorList>
            <person name="Kaur P."/>
            <person name="Appels R."/>
            <person name="Bayer P.E."/>
            <person name="Keeble-Gagnere G."/>
            <person name="Wang J."/>
            <person name="Hirakawa H."/>
            <person name="Shirasawa K."/>
            <person name="Vercoe P."/>
            <person name="Stefanova K."/>
            <person name="Durmic Z."/>
            <person name="Nichols P."/>
            <person name="Revell C."/>
            <person name="Isobe S.N."/>
            <person name="Edwards D."/>
            <person name="Erskine W."/>
        </authorList>
    </citation>
    <scope>NUCLEOTIDE SEQUENCE [LARGE SCALE GENOMIC DNA]</scope>
    <source>
        <strain evidence="4">cv. Daliak</strain>
    </source>
</reference>
<sequence length="548" mass="62701">MGDLMLVSSTANTLFYITTEGYRWLDNTLVQFIESIAYQLTNIHEFFERVRLRGYGGNKPYYEPREKELEEVTSDTEYMIEMLMQTRLGPVNGMIHNGLLSIQQKLNQISCKLRNSNPNLIESVESPHEEASSSSTTSSHLLDDETSWTLFTTDLKVNFPPDSEELIKVGREIVMKCGDHLHDSNIWNNHIHGESTDSTTLRTYYKEVLSFLSFDTREGSKPGQQVGVYKPQLPNRIEKLTHLIYLGLRWTYLESLPSSIRNLLKLQTLDLKHTYIHTIPSSIWKMELRHLFLSETYRTKFPPQSKGNSLSNLQTLSGLFIDEEAPVKDGLDKLLNIKKLGLACQSMSLDEQAMIAQLKVVAEWIATLVHLQSLKLKSRNEKGEPWNLHLKSFVNNVSLTNMYLLGSLSNSSVLLSQFPQSLVELTLSHSKLEVDPMTLLKDFPNLQTLCLLAESYIGTSMDCKYQSFPQLHVLKIWVLEQLEEWKIENGALPCLRQLEIRSCRNLQRLPDGLKHVSTLLDLKLTNMPMEIMNAARDKIPPNCKLNGK</sequence>
<accession>A0A2Z6MFY2</accession>
<dbReference type="InterPro" id="IPR032675">
    <property type="entry name" value="LRR_dom_sf"/>
</dbReference>
<dbReference type="Proteomes" id="UP000242715">
    <property type="component" value="Unassembled WGS sequence"/>
</dbReference>
<dbReference type="AlphaFoldDB" id="A0A2Z6MFY2"/>
<feature type="domain" description="Disease resistance R13L4/SHOC-2-like LRR" evidence="2">
    <location>
        <begin position="235"/>
        <end position="528"/>
    </location>
</feature>
<evidence type="ECO:0000259" key="2">
    <source>
        <dbReference type="Pfam" id="PF23598"/>
    </source>
</evidence>
<keyword evidence="1" id="KW-0677">Repeat</keyword>
<name>A0A2Z6MFY2_TRISU</name>
<protein>
    <recommendedName>
        <fullName evidence="2">Disease resistance R13L4/SHOC-2-like LRR domain-containing protein</fullName>
    </recommendedName>
</protein>
<evidence type="ECO:0000256" key="1">
    <source>
        <dbReference type="ARBA" id="ARBA00022737"/>
    </source>
</evidence>
<proteinExistence type="predicted"/>
<evidence type="ECO:0000313" key="4">
    <source>
        <dbReference type="Proteomes" id="UP000242715"/>
    </source>
</evidence>
<dbReference type="SUPFAM" id="SSF52058">
    <property type="entry name" value="L domain-like"/>
    <property type="match status" value="1"/>
</dbReference>
<dbReference type="PANTHER" id="PTHR47186">
    <property type="entry name" value="LEUCINE-RICH REPEAT-CONTAINING PROTEIN 57"/>
    <property type="match status" value="1"/>
</dbReference>
<dbReference type="Pfam" id="PF23598">
    <property type="entry name" value="LRR_14"/>
    <property type="match status" value="1"/>
</dbReference>
<organism evidence="3 4">
    <name type="scientific">Trifolium subterraneum</name>
    <name type="common">Subterranean clover</name>
    <dbReference type="NCBI Taxonomy" id="3900"/>
    <lineage>
        <taxon>Eukaryota</taxon>
        <taxon>Viridiplantae</taxon>
        <taxon>Streptophyta</taxon>
        <taxon>Embryophyta</taxon>
        <taxon>Tracheophyta</taxon>
        <taxon>Spermatophyta</taxon>
        <taxon>Magnoliopsida</taxon>
        <taxon>eudicotyledons</taxon>
        <taxon>Gunneridae</taxon>
        <taxon>Pentapetalae</taxon>
        <taxon>rosids</taxon>
        <taxon>fabids</taxon>
        <taxon>Fabales</taxon>
        <taxon>Fabaceae</taxon>
        <taxon>Papilionoideae</taxon>
        <taxon>50 kb inversion clade</taxon>
        <taxon>NPAAA clade</taxon>
        <taxon>Hologalegina</taxon>
        <taxon>IRL clade</taxon>
        <taxon>Trifolieae</taxon>
        <taxon>Trifolium</taxon>
    </lineage>
</organism>
<dbReference type="EMBL" id="DF973165">
    <property type="protein sequence ID" value="GAU16968.1"/>
    <property type="molecule type" value="Genomic_DNA"/>
</dbReference>
<dbReference type="InterPro" id="IPR055414">
    <property type="entry name" value="LRR_R13L4/SHOC2-like"/>
</dbReference>
<evidence type="ECO:0000313" key="3">
    <source>
        <dbReference type="EMBL" id="GAU16968.1"/>
    </source>
</evidence>
<gene>
    <name evidence="3" type="ORF">TSUD_37260</name>
</gene>
<keyword evidence="4" id="KW-1185">Reference proteome</keyword>
<dbReference type="Gene3D" id="3.80.10.10">
    <property type="entry name" value="Ribonuclease Inhibitor"/>
    <property type="match status" value="2"/>
</dbReference>